<dbReference type="InterPro" id="IPR052976">
    <property type="entry name" value="Scoloptoxin-like"/>
</dbReference>
<dbReference type="AlphaFoldDB" id="A0A087T3J2"/>
<evidence type="ECO:0000313" key="4">
    <source>
        <dbReference type="EMBL" id="KFM59681.1"/>
    </source>
</evidence>
<sequence>MMLKTSALIIFFFLFSGGKCQFVYNYEEDGADEMGQEVAKQSNIQYEYNPPSAVNRQYATDNRENIEPARPVKRIQRRIKYREEYYTEPPPPESEYFPESEPVPAPRANRQRRKQSRSRQRAYVEPPQPPRVYSPSVFERIGLGEAPEGIYVPEDSLLNVLKNPSLRNAAPVRNNEYQPVGYQYSEPATSSRSIGRQQYFVEPPANEDDTKPQTLILPVVRPDEALTVYAGPPAQTYRRQRRPKPQALYAEQPLIDIDSYRQYTDDVLREDIPIVPRHSQQPVNEARQPRQTTQRNNYQQERMSSVTPLRQTSRSRNYQETTQPPRIYSPSVFENVGLGEAPNGVYIPEDSLLNILKNPTSARRETAPAVESAQQNYLPSNADQEVSIPHIRASQNTPSRRRSRQQQRRAYSRGRVEERQHQYNRRIGDEEPIHAIQTYSRQQPVHQPQQASSVNYVQENYAKTEEKVKPHQYHQRVTAEPRKKAEVSSARQQQSSKQAKLAIAALPEDTDGDEIPGTAGVDYPTLHDIPKTAFSCVNQPHNGYYADLETSCQVVHLCQSGGVQNSFLCPNGTIFSQEKFSCQWWYKVNCADSPRFYAINDNLYKIPEKKQRRKDK</sequence>
<keyword evidence="5" id="KW-1185">Reference proteome</keyword>
<feature type="compositionally biased region" description="Basic and acidic residues" evidence="1">
    <location>
        <begin position="477"/>
        <end position="486"/>
    </location>
</feature>
<evidence type="ECO:0000259" key="3">
    <source>
        <dbReference type="PROSITE" id="PS50940"/>
    </source>
</evidence>
<reference evidence="4 5" key="1">
    <citation type="submission" date="2013-11" db="EMBL/GenBank/DDBJ databases">
        <title>Genome sequencing of Stegodyphus mimosarum.</title>
        <authorList>
            <person name="Bechsgaard J."/>
        </authorList>
    </citation>
    <scope>NUCLEOTIDE SEQUENCE [LARGE SCALE GENOMIC DNA]</scope>
</reference>
<gene>
    <name evidence="4" type="ORF">X975_00869</name>
</gene>
<feature type="compositionally biased region" description="Polar residues" evidence="1">
    <location>
        <begin position="278"/>
        <end position="324"/>
    </location>
</feature>
<dbReference type="OrthoDB" id="6364363at2759"/>
<feature type="non-terminal residue" evidence="4">
    <location>
        <position position="616"/>
    </location>
</feature>
<proteinExistence type="predicted"/>
<dbReference type="Pfam" id="PF01607">
    <property type="entry name" value="CBM_14"/>
    <property type="match status" value="1"/>
</dbReference>
<feature type="signal peptide" evidence="2">
    <location>
        <begin position="1"/>
        <end position="20"/>
    </location>
</feature>
<keyword evidence="2" id="KW-0732">Signal</keyword>
<dbReference type="GO" id="GO:0005576">
    <property type="term" value="C:extracellular region"/>
    <property type="evidence" value="ECO:0007669"/>
    <property type="project" value="InterPro"/>
</dbReference>
<dbReference type="Proteomes" id="UP000054359">
    <property type="component" value="Unassembled WGS sequence"/>
</dbReference>
<feature type="domain" description="Chitin-binding type-2" evidence="3">
    <location>
        <begin position="533"/>
        <end position="592"/>
    </location>
</feature>
<protein>
    <recommendedName>
        <fullName evidence="3">Chitin-binding type-2 domain-containing protein</fullName>
    </recommendedName>
</protein>
<dbReference type="SMART" id="SM00494">
    <property type="entry name" value="ChtBD2"/>
    <property type="match status" value="1"/>
</dbReference>
<evidence type="ECO:0000313" key="5">
    <source>
        <dbReference type="Proteomes" id="UP000054359"/>
    </source>
</evidence>
<feature type="region of interest" description="Disordered" evidence="1">
    <location>
        <begin position="273"/>
        <end position="327"/>
    </location>
</feature>
<organism evidence="4 5">
    <name type="scientific">Stegodyphus mimosarum</name>
    <name type="common">African social velvet spider</name>
    <dbReference type="NCBI Taxonomy" id="407821"/>
    <lineage>
        <taxon>Eukaryota</taxon>
        <taxon>Metazoa</taxon>
        <taxon>Ecdysozoa</taxon>
        <taxon>Arthropoda</taxon>
        <taxon>Chelicerata</taxon>
        <taxon>Arachnida</taxon>
        <taxon>Araneae</taxon>
        <taxon>Araneomorphae</taxon>
        <taxon>Entelegynae</taxon>
        <taxon>Eresoidea</taxon>
        <taxon>Eresidae</taxon>
        <taxon>Stegodyphus</taxon>
    </lineage>
</organism>
<name>A0A087T3J2_STEMI</name>
<dbReference type="STRING" id="407821.A0A087T3J2"/>
<dbReference type="InterPro" id="IPR002557">
    <property type="entry name" value="Chitin-bd_dom"/>
</dbReference>
<dbReference type="OMA" id="NCADSPR"/>
<feature type="chain" id="PRO_5001829298" description="Chitin-binding type-2 domain-containing protein" evidence="2">
    <location>
        <begin position="21"/>
        <end position="616"/>
    </location>
</feature>
<feature type="region of interest" description="Disordered" evidence="1">
    <location>
        <begin position="86"/>
        <end position="131"/>
    </location>
</feature>
<dbReference type="Gene3D" id="2.170.140.10">
    <property type="entry name" value="Chitin binding domain"/>
    <property type="match status" value="1"/>
</dbReference>
<evidence type="ECO:0000256" key="2">
    <source>
        <dbReference type="SAM" id="SignalP"/>
    </source>
</evidence>
<dbReference type="PANTHER" id="PTHR22933">
    <property type="entry name" value="FI18007P1-RELATED"/>
    <property type="match status" value="1"/>
</dbReference>
<feature type="compositionally biased region" description="Low complexity" evidence="1">
    <location>
        <begin position="488"/>
        <end position="497"/>
    </location>
</feature>
<accession>A0A087T3J2</accession>
<dbReference type="PROSITE" id="PS50940">
    <property type="entry name" value="CHIT_BIND_II"/>
    <property type="match status" value="1"/>
</dbReference>
<feature type="compositionally biased region" description="Basic residues" evidence="1">
    <location>
        <begin position="109"/>
        <end position="120"/>
    </location>
</feature>
<dbReference type="InterPro" id="IPR036508">
    <property type="entry name" value="Chitin-bd_dom_sf"/>
</dbReference>
<feature type="compositionally biased region" description="Basic and acidic residues" evidence="1">
    <location>
        <begin position="414"/>
        <end position="428"/>
    </location>
</feature>
<feature type="region of interest" description="Disordered" evidence="1">
    <location>
        <begin position="465"/>
        <end position="497"/>
    </location>
</feature>
<dbReference type="GO" id="GO:0008061">
    <property type="term" value="F:chitin binding"/>
    <property type="evidence" value="ECO:0007669"/>
    <property type="project" value="InterPro"/>
</dbReference>
<dbReference type="SUPFAM" id="SSF57625">
    <property type="entry name" value="Invertebrate chitin-binding proteins"/>
    <property type="match status" value="1"/>
</dbReference>
<feature type="region of interest" description="Disordered" evidence="1">
    <location>
        <begin position="364"/>
        <end position="428"/>
    </location>
</feature>
<dbReference type="PANTHER" id="PTHR22933:SF42">
    <property type="entry name" value="FI18455P1-RELATED"/>
    <property type="match status" value="1"/>
</dbReference>
<feature type="compositionally biased region" description="Polar residues" evidence="1">
    <location>
        <begin position="372"/>
        <end position="384"/>
    </location>
</feature>
<feature type="compositionally biased region" description="Basic residues" evidence="1">
    <location>
        <begin position="399"/>
        <end position="412"/>
    </location>
</feature>
<evidence type="ECO:0000256" key="1">
    <source>
        <dbReference type="SAM" id="MobiDB-lite"/>
    </source>
</evidence>
<dbReference type="EMBL" id="KK113243">
    <property type="protein sequence ID" value="KFM59681.1"/>
    <property type="molecule type" value="Genomic_DNA"/>
</dbReference>